<evidence type="ECO:0000256" key="3">
    <source>
        <dbReference type="ARBA" id="ARBA00022679"/>
    </source>
</evidence>
<dbReference type="Gene3D" id="3.30.572.10">
    <property type="entry name" value="Thymidylate synthase/dCMP hydroxymethylase domain"/>
    <property type="match status" value="1"/>
</dbReference>
<evidence type="ECO:0000256" key="4">
    <source>
        <dbReference type="HAMAP-Rule" id="MF_00008"/>
    </source>
</evidence>
<comment type="pathway">
    <text evidence="4">Pyrimidine metabolism; dTTP biosynthesis.</text>
</comment>
<dbReference type="InterPro" id="IPR036926">
    <property type="entry name" value="Thymidate_synth/dCMP_Mease_sf"/>
</dbReference>
<evidence type="ECO:0000313" key="6">
    <source>
        <dbReference type="EMBL" id="RCK07857.1"/>
    </source>
</evidence>
<feature type="binding site" description="in other chain" evidence="4">
    <location>
        <position position="205"/>
    </location>
    <ligand>
        <name>dUMP</name>
        <dbReference type="ChEBI" id="CHEBI:246422"/>
        <note>ligand shared between dimeric partners</note>
    </ligand>
</feature>
<dbReference type="PANTHER" id="PTHR11548">
    <property type="entry name" value="THYMIDYLATE SYNTHASE 1"/>
    <property type="match status" value="1"/>
</dbReference>
<comment type="subunit">
    <text evidence="4">Homodimer.</text>
</comment>
<dbReference type="NCBIfam" id="NF002497">
    <property type="entry name" value="PRK01827.1-3"/>
    <property type="match status" value="1"/>
</dbReference>
<keyword evidence="4" id="KW-0545">Nucleotide biosynthesis</keyword>
<feature type="binding site" description="in other chain" evidence="4">
    <location>
        <position position="21"/>
    </location>
    <ligand>
        <name>dUMP</name>
        <dbReference type="ChEBI" id="CHEBI:246422"/>
        <note>ligand shared between dimeric partners</note>
    </ligand>
</feature>
<dbReference type="InterPro" id="IPR000398">
    <property type="entry name" value="Thymidylate_synthase"/>
</dbReference>
<proteinExistence type="inferred from homology"/>
<dbReference type="GO" id="GO:0006235">
    <property type="term" value="P:dTTP biosynthetic process"/>
    <property type="evidence" value="ECO:0007669"/>
    <property type="project" value="UniProtKB-UniRule"/>
</dbReference>
<gene>
    <name evidence="4" type="primary">thyA</name>
    <name evidence="6" type="ORF">TH5_02270</name>
</gene>
<keyword evidence="2 4" id="KW-0489">Methyltransferase</keyword>
<dbReference type="InterPro" id="IPR045097">
    <property type="entry name" value="Thymidate_synth/dCMP_Mease"/>
</dbReference>
<dbReference type="GO" id="GO:0005829">
    <property type="term" value="C:cytosol"/>
    <property type="evidence" value="ECO:0007669"/>
    <property type="project" value="TreeGrafter"/>
</dbReference>
<dbReference type="Proteomes" id="UP000252419">
    <property type="component" value="Unassembled WGS sequence"/>
</dbReference>
<dbReference type="Pfam" id="PF00303">
    <property type="entry name" value="Thymidylat_synt"/>
    <property type="match status" value="1"/>
</dbReference>
<dbReference type="GO" id="GO:0032259">
    <property type="term" value="P:methylation"/>
    <property type="evidence" value="ECO:0007669"/>
    <property type="project" value="UniProtKB-KW"/>
</dbReference>
<name>A0A367UHR8_9PROT</name>
<sequence length="292" mass="33457">MNFYKSLVRDVLDMGQSKKDRTGVGTISLFGYQYQHDLRTGFPLLTTKKVHFRSVVEELLWFLTGSTNIRPLLLNRTTIWSEWPHKKYVEKTGCDISLKDFERQIVEDMGFANAHGDLGPVYGKQWRRWSGNTGQEIDQLSDVIHQLRHSPTSRRIIMTGWNPSDLPNQLLPPCHTLYQWGSDGKFLDVHLYQRSADVGLGLPFNLASVALLTSMIALVTNLEPRRVIHSFGDLHIYENHRSALEEQILREPQPLPRLHLSSHVTEIDGFTREDIELEGYNPAPSIKMNVAV</sequence>
<dbReference type="NCBIfam" id="TIGR03284">
    <property type="entry name" value="thym_sym"/>
    <property type="match status" value="1"/>
</dbReference>
<keyword evidence="3 4" id="KW-0808">Transferase</keyword>
<dbReference type="EMBL" id="JPWA01000001">
    <property type="protein sequence ID" value="RCK07857.1"/>
    <property type="molecule type" value="Genomic_DNA"/>
</dbReference>
<dbReference type="UniPathway" id="UPA00575"/>
<evidence type="ECO:0000259" key="5">
    <source>
        <dbReference type="Pfam" id="PF00303"/>
    </source>
</evidence>
<dbReference type="GO" id="GO:0004799">
    <property type="term" value="F:thymidylate synthase activity"/>
    <property type="evidence" value="ECO:0007669"/>
    <property type="project" value="UniProtKB-UniRule"/>
</dbReference>
<feature type="binding site" description="in other chain" evidence="4">
    <location>
        <begin position="235"/>
        <end position="237"/>
    </location>
    <ligand>
        <name>dUMP</name>
        <dbReference type="ChEBI" id="CHEBI:246422"/>
        <note>ligand shared between dimeric partners</note>
    </ligand>
</feature>
<dbReference type="SUPFAM" id="SSF55831">
    <property type="entry name" value="Thymidylate synthase/dCMP hydroxymethylase"/>
    <property type="match status" value="1"/>
</dbReference>
<evidence type="ECO:0000256" key="1">
    <source>
        <dbReference type="ARBA" id="ARBA00011947"/>
    </source>
</evidence>
<feature type="binding site" evidence="4">
    <location>
        <position position="291"/>
    </location>
    <ligand>
        <name>(6R)-5,10-methylene-5,6,7,8-tetrahydrofolate</name>
        <dbReference type="ChEBI" id="CHEBI:15636"/>
    </ligand>
</feature>
<feature type="binding site" evidence="4">
    <location>
        <begin position="154"/>
        <end position="155"/>
    </location>
    <ligand>
        <name>dUMP</name>
        <dbReference type="ChEBI" id="CHEBI:246422"/>
        <note>ligand shared between dimeric partners</note>
    </ligand>
</feature>
<comment type="subcellular location">
    <subcellularLocation>
        <location evidence="4">Cytoplasm</location>
    </subcellularLocation>
</comment>
<reference evidence="6 7" key="1">
    <citation type="submission" date="2014-07" db="EMBL/GenBank/DDBJ databases">
        <title>Draft genome sequence of Thalassospira xianhensis P-4 (MCCC 1A02616).</title>
        <authorList>
            <person name="Lai Q."/>
            <person name="Shao Z."/>
        </authorList>
    </citation>
    <scope>NUCLEOTIDE SEQUENCE [LARGE SCALE GENOMIC DNA]</scope>
    <source>
        <strain evidence="6 7">MCCC 1A02616</strain>
    </source>
</reference>
<evidence type="ECO:0000256" key="2">
    <source>
        <dbReference type="ARBA" id="ARBA00022603"/>
    </source>
</evidence>
<dbReference type="EC" id="2.1.1.45" evidence="1 4"/>
<accession>A0A367UHR8</accession>
<feature type="binding site" evidence="4">
    <location>
        <position position="51"/>
    </location>
    <ligand>
        <name>(6R)-5,10-methylene-5,6,7,8-tetrahydrofolate</name>
        <dbReference type="ChEBI" id="CHEBI:15636"/>
    </ligand>
</feature>
<feature type="domain" description="Thymidylate synthase/dCMP hydroxymethylase" evidence="5">
    <location>
        <begin position="4"/>
        <end position="292"/>
    </location>
</feature>
<dbReference type="HAMAP" id="MF_00008">
    <property type="entry name" value="Thymidy_synth_bact"/>
    <property type="match status" value="1"/>
</dbReference>
<dbReference type="InterPro" id="IPR023451">
    <property type="entry name" value="Thymidate_synth/dCMP_Mease_dom"/>
</dbReference>
<comment type="function">
    <text evidence="4">Catalyzes the reductive methylation of 2'-deoxyuridine-5'-monophosphate (dUMP) to 2'-deoxythymidine-5'-monophosphate (dTMP) while utilizing 5,10-methylenetetrahydrofolate (mTHF) as the methyl donor and reductant in the reaction, yielding dihydrofolate (DHF) as a by-product. This enzymatic reaction provides an intracellular de novo source of dTMP, an essential precursor for DNA biosynthesis.</text>
</comment>
<dbReference type="AlphaFoldDB" id="A0A367UHR8"/>
<keyword evidence="7" id="KW-1185">Reference proteome</keyword>
<feature type="active site" description="Nucleophile" evidence="4">
    <location>
        <position position="174"/>
    </location>
</feature>
<dbReference type="PRINTS" id="PR00108">
    <property type="entry name" value="THYMDSNTHASE"/>
</dbReference>
<comment type="catalytic activity">
    <reaction evidence="4">
        <text>dUMP + (6R)-5,10-methylene-5,6,7,8-tetrahydrofolate = 7,8-dihydrofolate + dTMP</text>
        <dbReference type="Rhea" id="RHEA:12104"/>
        <dbReference type="ChEBI" id="CHEBI:15636"/>
        <dbReference type="ChEBI" id="CHEBI:57451"/>
        <dbReference type="ChEBI" id="CHEBI:63528"/>
        <dbReference type="ChEBI" id="CHEBI:246422"/>
        <dbReference type="EC" id="2.1.1.45"/>
    </reaction>
</comment>
<dbReference type="RefSeq" id="WP_208638383.1">
    <property type="nucleotide sequence ID" value="NZ_JPWA01000001.1"/>
</dbReference>
<feature type="binding site" description="in other chain" evidence="4">
    <location>
        <begin position="194"/>
        <end position="197"/>
    </location>
    <ligand>
        <name>dUMP</name>
        <dbReference type="ChEBI" id="CHEBI:246422"/>
        <note>ligand shared between dimeric partners</note>
    </ligand>
</feature>
<keyword evidence="4" id="KW-0963">Cytoplasm</keyword>
<comment type="similarity">
    <text evidence="4">Belongs to the thymidylate synthase family. Bacterial-type ThyA subfamily.</text>
</comment>
<protein>
    <recommendedName>
        <fullName evidence="1 4">Thymidylate synthase</fullName>
        <shortName evidence="4">TS</shortName>
        <shortName evidence="4">TSase</shortName>
        <ecNumber evidence="1 4">2.1.1.45</ecNumber>
    </recommendedName>
</protein>
<feature type="binding site" evidence="4">
    <location>
        <position position="197"/>
    </location>
    <ligand>
        <name>(6R)-5,10-methylene-5,6,7,8-tetrahydrofolate</name>
        <dbReference type="ChEBI" id="CHEBI:15636"/>
    </ligand>
</feature>
<evidence type="ECO:0000313" key="7">
    <source>
        <dbReference type="Proteomes" id="UP000252419"/>
    </source>
</evidence>
<dbReference type="CDD" id="cd00351">
    <property type="entry name" value="TS_Pyrimidine_HMase"/>
    <property type="match status" value="1"/>
</dbReference>
<comment type="caution">
    <text evidence="6">The sequence shown here is derived from an EMBL/GenBank/DDBJ whole genome shotgun (WGS) entry which is preliminary data.</text>
</comment>
<dbReference type="PANTHER" id="PTHR11548:SF9">
    <property type="entry name" value="THYMIDYLATE SYNTHASE"/>
    <property type="match status" value="1"/>
</dbReference>
<organism evidence="6 7">
    <name type="scientific">Thalassospira xianhensis MCCC 1A02616</name>
    <dbReference type="NCBI Taxonomy" id="1177929"/>
    <lineage>
        <taxon>Bacteria</taxon>
        <taxon>Pseudomonadati</taxon>
        <taxon>Pseudomonadota</taxon>
        <taxon>Alphaproteobacteria</taxon>
        <taxon>Rhodospirillales</taxon>
        <taxon>Thalassospiraceae</taxon>
        <taxon>Thalassospira</taxon>
    </lineage>
</organism>
<dbReference type="GO" id="GO:0006231">
    <property type="term" value="P:dTMP biosynthetic process"/>
    <property type="evidence" value="ECO:0007669"/>
    <property type="project" value="UniProtKB-UniRule"/>
</dbReference>